<accession>A0ABU9B7C4</accession>
<keyword evidence="7" id="KW-0548">Nucleotidyltransferase</keyword>
<feature type="modified residue" description="4-aspartylphosphate" evidence="3">
    <location>
        <position position="60"/>
    </location>
</feature>
<dbReference type="EC" id="2.7.7.65" evidence="1"/>
<evidence type="ECO:0000256" key="3">
    <source>
        <dbReference type="PROSITE-ProRule" id="PRU00169"/>
    </source>
</evidence>
<dbReference type="SUPFAM" id="SSF52172">
    <property type="entry name" value="CheY-like"/>
    <property type="match status" value="1"/>
</dbReference>
<dbReference type="SMART" id="SM00448">
    <property type="entry name" value="REC"/>
    <property type="match status" value="1"/>
</dbReference>
<dbReference type="InterPro" id="IPR011006">
    <property type="entry name" value="CheY-like_superfamily"/>
</dbReference>
<keyword evidence="7" id="KW-0808">Transferase</keyword>
<dbReference type="Gene3D" id="3.40.50.2300">
    <property type="match status" value="1"/>
</dbReference>
<feature type="region of interest" description="Disordered" evidence="4">
    <location>
        <begin position="350"/>
        <end position="387"/>
    </location>
</feature>
<proteinExistence type="predicted"/>
<organism evidence="7 8">
    <name type="scientific">Pseudaquabacterium rugosum</name>
    <dbReference type="NCBI Taxonomy" id="2984194"/>
    <lineage>
        <taxon>Bacteria</taxon>
        <taxon>Pseudomonadati</taxon>
        <taxon>Pseudomonadota</taxon>
        <taxon>Betaproteobacteria</taxon>
        <taxon>Burkholderiales</taxon>
        <taxon>Sphaerotilaceae</taxon>
        <taxon>Pseudaquabacterium</taxon>
    </lineage>
</organism>
<evidence type="ECO:0000259" key="6">
    <source>
        <dbReference type="PROSITE" id="PS50887"/>
    </source>
</evidence>
<evidence type="ECO:0000313" key="7">
    <source>
        <dbReference type="EMBL" id="MEK8025488.1"/>
    </source>
</evidence>
<dbReference type="PANTHER" id="PTHR45138:SF9">
    <property type="entry name" value="DIGUANYLATE CYCLASE DGCM-RELATED"/>
    <property type="match status" value="1"/>
</dbReference>
<dbReference type="EMBL" id="JBBUTF010000004">
    <property type="protein sequence ID" value="MEK8025488.1"/>
    <property type="molecule type" value="Genomic_DNA"/>
</dbReference>
<feature type="domain" description="Response regulatory" evidence="5">
    <location>
        <begin position="12"/>
        <end position="127"/>
    </location>
</feature>
<evidence type="ECO:0000256" key="4">
    <source>
        <dbReference type="SAM" id="MobiDB-lite"/>
    </source>
</evidence>
<dbReference type="CDD" id="cd01949">
    <property type="entry name" value="GGDEF"/>
    <property type="match status" value="1"/>
</dbReference>
<keyword evidence="8" id="KW-1185">Reference proteome</keyword>
<dbReference type="InterPro" id="IPR050469">
    <property type="entry name" value="Diguanylate_Cyclase"/>
</dbReference>
<feature type="domain" description="GGDEF" evidence="6">
    <location>
        <begin position="170"/>
        <end position="314"/>
    </location>
</feature>
<dbReference type="Gene3D" id="3.30.70.270">
    <property type="match status" value="1"/>
</dbReference>
<dbReference type="NCBIfam" id="TIGR00254">
    <property type="entry name" value="GGDEF"/>
    <property type="match status" value="1"/>
</dbReference>
<protein>
    <recommendedName>
        <fullName evidence="1">diguanylate cyclase</fullName>
        <ecNumber evidence="1">2.7.7.65</ecNumber>
    </recommendedName>
</protein>
<dbReference type="PROSITE" id="PS50110">
    <property type="entry name" value="RESPONSE_REGULATORY"/>
    <property type="match status" value="1"/>
</dbReference>
<evidence type="ECO:0000256" key="2">
    <source>
        <dbReference type="ARBA" id="ARBA00034247"/>
    </source>
</evidence>
<evidence type="ECO:0000259" key="5">
    <source>
        <dbReference type="PROSITE" id="PS50110"/>
    </source>
</evidence>
<sequence>MPDTLMSGSLPRILVVDDDAVMLRTLAGVLAGHYDVALARSAEQALPLIAGHPPDLLLLDLQMPGLGGVGLCRLLKSDPVLHDLPVVFLTAHADEATELAGLQAGAADFIAKPPSAPVMLARLGNLVRLRRLSERLQAEARFDGLTGLRNRAQFDRLLRTEWLRAQREGRPLSLLLADIDHFKAYNDHCGHPAGDHALREVAQVLRRAGRRPADQACRYGGEEFALLLPLTDAAGARHVGHALLQALRQRALAHPASSVGPWMTLSIGLATVQPLGLPALPAGSAPELPVGADPAAVAADPAASGGLLPDAVERGALALVEAADRALYAAKQAGRAQVWRVGLDGQPERIEALPPSAAPSAAPAPAASANPAPPAPSDRAGVADAAA</sequence>
<dbReference type="GO" id="GO:0052621">
    <property type="term" value="F:diguanylate cyclase activity"/>
    <property type="evidence" value="ECO:0007669"/>
    <property type="project" value="UniProtKB-EC"/>
</dbReference>
<dbReference type="PANTHER" id="PTHR45138">
    <property type="entry name" value="REGULATORY COMPONENTS OF SENSORY TRANSDUCTION SYSTEM"/>
    <property type="match status" value="1"/>
</dbReference>
<keyword evidence="3" id="KW-0597">Phosphoprotein</keyword>
<comment type="caution">
    <text evidence="7">The sequence shown here is derived from an EMBL/GenBank/DDBJ whole genome shotgun (WGS) entry which is preliminary data.</text>
</comment>
<gene>
    <name evidence="7" type="ORF">AACH11_05890</name>
</gene>
<dbReference type="RefSeq" id="WP_341373262.1">
    <property type="nucleotide sequence ID" value="NZ_JBBUTF010000004.1"/>
</dbReference>
<dbReference type="SMART" id="SM00267">
    <property type="entry name" value="GGDEF"/>
    <property type="match status" value="1"/>
</dbReference>
<dbReference type="Pfam" id="PF00072">
    <property type="entry name" value="Response_reg"/>
    <property type="match status" value="1"/>
</dbReference>
<dbReference type="InterPro" id="IPR000160">
    <property type="entry name" value="GGDEF_dom"/>
</dbReference>
<dbReference type="InterPro" id="IPR001789">
    <property type="entry name" value="Sig_transdc_resp-reg_receiver"/>
</dbReference>
<name>A0ABU9B7C4_9BURK</name>
<dbReference type="InterPro" id="IPR029787">
    <property type="entry name" value="Nucleotide_cyclase"/>
</dbReference>
<dbReference type="InterPro" id="IPR043128">
    <property type="entry name" value="Rev_trsase/Diguanyl_cyclase"/>
</dbReference>
<evidence type="ECO:0000313" key="8">
    <source>
        <dbReference type="Proteomes" id="UP001368500"/>
    </source>
</evidence>
<dbReference type="Proteomes" id="UP001368500">
    <property type="component" value="Unassembled WGS sequence"/>
</dbReference>
<dbReference type="SUPFAM" id="SSF55073">
    <property type="entry name" value="Nucleotide cyclase"/>
    <property type="match status" value="1"/>
</dbReference>
<reference evidence="7 8" key="1">
    <citation type="submission" date="2024-04" db="EMBL/GenBank/DDBJ databases">
        <title>Novel species of the genus Ideonella isolated from streams.</title>
        <authorList>
            <person name="Lu H."/>
        </authorList>
    </citation>
    <scope>NUCLEOTIDE SEQUENCE [LARGE SCALE GENOMIC DNA]</scope>
    <source>
        <strain evidence="7 8">BYS139W</strain>
    </source>
</reference>
<dbReference type="PROSITE" id="PS50887">
    <property type="entry name" value="GGDEF"/>
    <property type="match status" value="1"/>
</dbReference>
<dbReference type="Pfam" id="PF00990">
    <property type="entry name" value="GGDEF"/>
    <property type="match status" value="1"/>
</dbReference>
<evidence type="ECO:0000256" key="1">
    <source>
        <dbReference type="ARBA" id="ARBA00012528"/>
    </source>
</evidence>
<feature type="compositionally biased region" description="Low complexity" evidence="4">
    <location>
        <begin position="354"/>
        <end position="370"/>
    </location>
</feature>
<comment type="catalytic activity">
    <reaction evidence="2">
        <text>2 GTP = 3',3'-c-di-GMP + 2 diphosphate</text>
        <dbReference type="Rhea" id="RHEA:24898"/>
        <dbReference type="ChEBI" id="CHEBI:33019"/>
        <dbReference type="ChEBI" id="CHEBI:37565"/>
        <dbReference type="ChEBI" id="CHEBI:58805"/>
        <dbReference type="EC" id="2.7.7.65"/>
    </reaction>
</comment>